<dbReference type="EMBL" id="CM004399">
    <property type="protein sequence ID" value="KAG8641233.1"/>
    <property type="molecule type" value="Genomic_DNA"/>
</dbReference>
<organism evidence="1 2">
    <name type="scientific">Manihot esculenta</name>
    <name type="common">Cassava</name>
    <name type="synonym">Jatropha manihot</name>
    <dbReference type="NCBI Taxonomy" id="3983"/>
    <lineage>
        <taxon>Eukaryota</taxon>
        <taxon>Viridiplantae</taxon>
        <taxon>Streptophyta</taxon>
        <taxon>Embryophyta</taxon>
        <taxon>Tracheophyta</taxon>
        <taxon>Spermatophyta</taxon>
        <taxon>Magnoliopsida</taxon>
        <taxon>eudicotyledons</taxon>
        <taxon>Gunneridae</taxon>
        <taxon>Pentapetalae</taxon>
        <taxon>rosids</taxon>
        <taxon>fabids</taxon>
        <taxon>Malpighiales</taxon>
        <taxon>Euphorbiaceae</taxon>
        <taxon>Crotonoideae</taxon>
        <taxon>Manihoteae</taxon>
        <taxon>Manihot</taxon>
    </lineage>
</organism>
<keyword evidence="2" id="KW-1185">Reference proteome</keyword>
<dbReference type="Proteomes" id="UP000091857">
    <property type="component" value="Chromosome 13"/>
</dbReference>
<accession>A0ACB7GLM4</accession>
<gene>
    <name evidence="1" type="ORF">MANES_13G124250v8</name>
</gene>
<protein>
    <submittedName>
        <fullName evidence="1">Uncharacterized protein</fullName>
    </submittedName>
</protein>
<reference evidence="2" key="1">
    <citation type="journal article" date="2016" name="Nat. Biotechnol.">
        <title>Sequencing wild and cultivated cassava and related species reveals extensive interspecific hybridization and genetic diversity.</title>
        <authorList>
            <person name="Bredeson J.V."/>
            <person name="Lyons J.B."/>
            <person name="Prochnik S.E."/>
            <person name="Wu G.A."/>
            <person name="Ha C.M."/>
            <person name="Edsinger-Gonzales E."/>
            <person name="Grimwood J."/>
            <person name="Schmutz J."/>
            <person name="Rabbi I.Y."/>
            <person name="Egesi C."/>
            <person name="Nauluvula P."/>
            <person name="Lebot V."/>
            <person name="Ndunguru J."/>
            <person name="Mkamilo G."/>
            <person name="Bart R.S."/>
            <person name="Setter T.L."/>
            <person name="Gleadow R.M."/>
            <person name="Kulakow P."/>
            <person name="Ferguson M.E."/>
            <person name="Rounsley S."/>
            <person name="Rokhsar D.S."/>
        </authorList>
    </citation>
    <scope>NUCLEOTIDE SEQUENCE [LARGE SCALE GENOMIC DNA]</scope>
    <source>
        <strain evidence="2">cv. AM560-2</strain>
    </source>
</reference>
<comment type="caution">
    <text evidence="1">The sequence shown here is derived from an EMBL/GenBank/DDBJ whole genome shotgun (WGS) entry which is preliminary data.</text>
</comment>
<proteinExistence type="predicted"/>
<evidence type="ECO:0000313" key="2">
    <source>
        <dbReference type="Proteomes" id="UP000091857"/>
    </source>
</evidence>
<name>A0ACB7GLM4_MANES</name>
<evidence type="ECO:0000313" key="1">
    <source>
        <dbReference type="EMBL" id="KAG8641233.1"/>
    </source>
</evidence>
<sequence length="103" mass="12041">MIQRKIYSRIYRSVIGCLLYLTALRPNITFVTSLLSRFMHNPSQRHFKAAKRVLRYGKGTSNLGILFKTGQKVKLIGYMDSDWGGSIDDMKSRIHIFYWFKSC</sequence>